<dbReference type="Proteomes" id="UP000729402">
    <property type="component" value="Unassembled WGS sequence"/>
</dbReference>
<dbReference type="EMBL" id="JAAALK010000283">
    <property type="protein sequence ID" value="KAG8069509.1"/>
    <property type="molecule type" value="Genomic_DNA"/>
</dbReference>
<reference evidence="1" key="2">
    <citation type="submission" date="2021-02" db="EMBL/GenBank/DDBJ databases">
        <authorList>
            <person name="Kimball J.A."/>
            <person name="Haas M.W."/>
            <person name="Macchietto M."/>
            <person name="Kono T."/>
            <person name="Duquette J."/>
            <person name="Shao M."/>
        </authorList>
    </citation>
    <scope>NUCLEOTIDE SEQUENCE</scope>
    <source>
        <tissue evidence="1">Fresh leaf tissue</tissue>
    </source>
</reference>
<evidence type="ECO:0000313" key="2">
    <source>
        <dbReference type="Proteomes" id="UP000729402"/>
    </source>
</evidence>
<dbReference type="AlphaFoldDB" id="A0A8J5SN51"/>
<accession>A0A8J5SN51</accession>
<protein>
    <submittedName>
        <fullName evidence="1">Uncharacterized protein</fullName>
    </submittedName>
</protein>
<sequence length="68" mass="7019">MGPAMEKGKACWRATELPHGVAKNCRGARLGVAAARCRQAIALATLRGARLRAAAAHCRQAAAPAALQ</sequence>
<gene>
    <name evidence="1" type="ORF">GUJ93_ZPchr0006g42659</name>
</gene>
<reference evidence="1" key="1">
    <citation type="journal article" date="2021" name="bioRxiv">
        <title>Whole Genome Assembly and Annotation of Northern Wild Rice, Zizania palustris L., Supports a Whole Genome Duplication in the Zizania Genus.</title>
        <authorList>
            <person name="Haas M."/>
            <person name="Kono T."/>
            <person name="Macchietto M."/>
            <person name="Millas R."/>
            <person name="McGilp L."/>
            <person name="Shao M."/>
            <person name="Duquette J."/>
            <person name="Hirsch C.N."/>
            <person name="Kimball J."/>
        </authorList>
    </citation>
    <scope>NUCLEOTIDE SEQUENCE</scope>
    <source>
        <tissue evidence="1">Fresh leaf tissue</tissue>
    </source>
</reference>
<name>A0A8J5SN51_ZIZPA</name>
<keyword evidence="2" id="KW-1185">Reference proteome</keyword>
<evidence type="ECO:0000313" key="1">
    <source>
        <dbReference type="EMBL" id="KAG8069509.1"/>
    </source>
</evidence>
<comment type="caution">
    <text evidence="1">The sequence shown here is derived from an EMBL/GenBank/DDBJ whole genome shotgun (WGS) entry which is preliminary data.</text>
</comment>
<organism evidence="1 2">
    <name type="scientific">Zizania palustris</name>
    <name type="common">Northern wild rice</name>
    <dbReference type="NCBI Taxonomy" id="103762"/>
    <lineage>
        <taxon>Eukaryota</taxon>
        <taxon>Viridiplantae</taxon>
        <taxon>Streptophyta</taxon>
        <taxon>Embryophyta</taxon>
        <taxon>Tracheophyta</taxon>
        <taxon>Spermatophyta</taxon>
        <taxon>Magnoliopsida</taxon>
        <taxon>Liliopsida</taxon>
        <taxon>Poales</taxon>
        <taxon>Poaceae</taxon>
        <taxon>BOP clade</taxon>
        <taxon>Oryzoideae</taxon>
        <taxon>Oryzeae</taxon>
        <taxon>Zizaniinae</taxon>
        <taxon>Zizania</taxon>
    </lineage>
</organism>
<proteinExistence type="predicted"/>